<organism evidence="1 2">
    <name type="scientific">Flavobacterium aciduliphilum</name>
    <dbReference type="NCBI Taxonomy" id="1101402"/>
    <lineage>
        <taxon>Bacteria</taxon>
        <taxon>Pseudomonadati</taxon>
        <taxon>Bacteroidota</taxon>
        <taxon>Flavobacteriia</taxon>
        <taxon>Flavobacteriales</taxon>
        <taxon>Flavobacteriaceae</taxon>
        <taxon>Flavobacterium</taxon>
    </lineage>
</organism>
<comment type="caution">
    <text evidence="1">The sequence shown here is derived from an EMBL/GenBank/DDBJ whole genome shotgun (WGS) entry which is preliminary data.</text>
</comment>
<protein>
    <submittedName>
        <fullName evidence="1">Uncharacterized protein</fullName>
    </submittedName>
</protein>
<gene>
    <name evidence="1" type="ORF">CLV55_103126</name>
</gene>
<sequence length="206" mass="24095">MIIKPIIEERINLADTSHLCASIIAEYKKAQQIETDDFEWVHLIYGIQGNKPVLFYIRFINGSTALPNYDLSSYQAQINKSSFNQLLYLLSYYGFFKEDEDNLSLLKVHNTSNKLGYYFENTFGKLLYHYQLEQLYCSSTQCNIEEAVNFRKAINLKSHRALEKAKTIVLPTGESLFEVITQYRHRDFTLYPKIKEAIALYNYLNP</sequence>
<keyword evidence="2" id="KW-1185">Reference proteome</keyword>
<evidence type="ECO:0000313" key="1">
    <source>
        <dbReference type="EMBL" id="RAR73807.1"/>
    </source>
</evidence>
<dbReference type="RefSeq" id="WP_112112609.1">
    <property type="nucleotide sequence ID" value="NZ_QLSZ01000003.1"/>
</dbReference>
<accession>A0A328YTD3</accession>
<dbReference type="AlphaFoldDB" id="A0A328YTD3"/>
<dbReference type="OrthoDB" id="9837225at2"/>
<dbReference type="Proteomes" id="UP000248840">
    <property type="component" value="Unassembled WGS sequence"/>
</dbReference>
<dbReference type="EMBL" id="QLSZ01000003">
    <property type="protein sequence ID" value="RAR73807.1"/>
    <property type="molecule type" value="Genomic_DNA"/>
</dbReference>
<proteinExistence type="predicted"/>
<reference evidence="1 2" key="1">
    <citation type="submission" date="2018-06" db="EMBL/GenBank/DDBJ databases">
        <title>Genomic Encyclopedia of Archaeal and Bacterial Type Strains, Phase II (KMG-II): from individual species to whole genera.</title>
        <authorList>
            <person name="Goeker M."/>
        </authorList>
    </citation>
    <scope>NUCLEOTIDE SEQUENCE [LARGE SCALE GENOMIC DNA]</scope>
    <source>
        <strain evidence="1 2">DSM 25663</strain>
    </source>
</reference>
<evidence type="ECO:0000313" key="2">
    <source>
        <dbReference type="Proteomes" id="UP000248840"/>
    </source>
</evidence>
<name>A0A328YTD3_9FLAO</name>